<evidence type="ECO:0000256" key="4">
    <source>
        <dbReference type="ARBA" id="ARBA00022475"/>
    </source>
</evidence>
<keyword evidence="6" id="KW-0349">Heme</keyword>
<proteinExistence type="inferred from homology"/>
<reference evidence="17 18" key="1">
    <citation type="journal article" date="2020" name="ISME J.">
        <title>Uncovering the hidden diversity of litter-decomposition mechanisms in mushroom-forming fungi.</title>
        <authorList>
            <person name="Floudas D."/>
            <person name="Bentzer J."/>
            <person name="Ahren D."/>
            <person name="Johansson T."/>
            <person name="Persson P."/>
            <person name="Tunlid A."/>
        </authorList>
    </citation>
    <scope>NUCLEOTIDE SEQUENCE [LARGE SCALE GENOMIC DNA]</scope>
    <source>
        <strain evidence="17 18">CBS 175.51</strain>
    </source>
</reference>
<evidence type="ECO:0000256" key="15">
    <source>
        <dbReference type="SAM" id="SignalP"/>
    </source>
</evidence>
<dbReference type="InterPro" id="IPR051735">
    <property type="entry name" value="CFEM_domain"/>
</dbReference>
<dbReference type="SMART" id="SM00747">
    <property type="entry name" value="CFEM"/>
    <property type="match status" value="1"/>
</dbReference>
<keyword evidence="4" id="KW-1003">Cell membrane</keyword>
<accession>A0A8H5CES8</accession>
<keyword evidence="7" id="KW-0479">Metal-binding</keyword>
<keyword evidence="11" id="KW-1015">Disulfide bond</keyword>
<dbReference type="InterPro" id="IPR008427">
    <property type="entry name" value="Extracellular_membr_CFEM_dom"/>
</dbReference>
<evidence type="ECO:0000259" key="16">
    <source>
        <dbReference type="PROSITE" id="PS52012"/>
    </source>
</evidence>
<evidence type="ECO:0000256" key="5">
    <source>
        <dbReference type="ARBA" id="ARBA00022525"/>
    </source>
</evidence>
<evidence type="ECO:0000256" key="6">
    <source>
        <dbReference type="ARBA" id="ARBA00022617"/>
    </source>
</evidence>
<dbReference type="GO" id="GO:0046872">
    <property type="term" value="F:metal ion binding"/>
    <property type="evidence" value="ECO:0007669"/>
    <property type="project" value="UniProtKB-KW"/>
</dbReference>
<comment type="similarity">
    <text evidence="3">Belongs to the RBT5 family.</text>
</comment>
<dbReference type="AlphaFoldDB" id="A0A8H5CES8"/>
<keyword evidence="13" id="KW-0449">Lipoprotein</keyword>
<dbReference type="OrthoDB" id="3065412at2759"/>
<comment type="subcellular location">
    <subcellularLocation>
        <location evidence="1">Cell membrane</location>
        <topology evidence="1">Lipid-anchor</topology>
        <topology evidence="1">GPI-anchor</topology>
    </subcellularLocation>
    <subcellularLocation>
        <location evidence="2">Secreted</location>
    </subcellularLocation>
</comment>
<evidence type="ECO:0000313" key="17">
    <source>
        <dbReference type="EMBL" id="KAF5339202.1"/>
    </source>
</evidence>
<evidence type="ECO:0000256" key="12">
    <source>
        <dbReference type="ARBA" id="ARBA00023180"/>
    </source>
</evidence>
<dbReference type="EMBL" id="JAACJK010000009">
    <property type="protein sequence ID" value="KAF5339202.1"/>
    <property type="molecule type" value="Genomic_DNA"/>
</dbReference>
<sequence>MRFSAVVALLGAAASVSAASISARQAGLPACAATCLTSAPVGDCKADDNACLCKNEPFVTAATSCIESTCKDADLQTALGAAQALCAAEGVTLTPPTGSSTSATTSTTPAGSSTTSPAATTSSTTKASTSTTSTSTTPAASATGAGNGAMSNGISAAAGIAAIALAAVAL</sequence>
<evidence type="ECO:0000256" key="3">
    <source>
        <dbReference type="ARBA" id="ARBA00010031"/>
    </source>
</evidence>
<protein>
    <recommendedName>
        <fullName evidence="16">CFEM domain-containing protein</fullName>
    </recommendedName>
</protein>
<feature type="signal peptide" evidence="15">
    <location>
        <begin position="1"/>
        <end position="18"/>
    </location>
</feature>
<dbReference type="PANTHER" id="PTHR37928:SF2">
    <property type="entry name" value="GPI ANCHORED CFEM DOMAIN PROTEIN (AFU_ORTHOLOGUE AFUA_6G10580)"/>
    <property type="match status" value="1"/>
</dbReference>
<keyword evidence="10" id="KW-0472">Membrane</keyword>
<keyword evidence="8 15" id="KW-0732">Signal</keyword>
<evidence type="ECO:0000256" key="7">
    <source>
        <dbReference type="ARBA" id="ARBA00022723"/>
    </source>
</evidence>
<organism evidence="17 18">
    <name type="scientific">Ephemerocybe angulata</name>
    <dbReference type="NCBI Taxonomy" id="980116"/>
    <lineage>
        <taxon>Eukaryota</taxon>
        <taxon>Fungi</taxon>
        <taxon>Dikarya</taxon>
        <taxon>Basidiomycota</taxon>
        <taxon>Agaricomycotina</taxon>
        <taxon>Agaricomycetes</taxon>
        <taxon>Agaricomycetidae</taxon>
        <taxon>Agaricales</taxon>
        <taxon>Agaricineae</taxon>
        <taxon>Psathyrellaceae</taxon>
        <taxon>Ephemerocybe</taxon>
    </lineage>
</organism>
<gene>
    <name evidence="17" type="ORF">D9611_011127</name>
</gene>
<keyword evidence="12" id="KW-0325">Glycoprotein</keyword>
<keyword evidence="9" id="KW-0408">Iron</keyword>
<evidence type="ECO:0000256" key="14">
    <source>
        <dbReference type="SAM" id="MobiDB-lite"/>
    </source>
</evidence>
<evidence type="ECO:0000256" key="13">
    <source>
        <dbReference type="ARBA" id="ARBA00023288"/>
    </source>
</evidence>
<feature type="chain" id="PRO_5034379938" description="CFEM domain-containing protein" evidence="15">
    <location>
        <begin position="19"/>
        <end position="170"/>
    </location>
</feature>
<evidence type="ECO:0000256" key="11">
    <source>
        <dbReference type="ARBA" id="ARBA00023157"/>
    </source>
</evidence>
<dbReference type="PANTHER" id="PTHR37928">
    <property type="entry name" value="CFEM DOMAIN PROTEIN (AFU_ORTHOLOGUE AFUA_6G14090)"/>
    <property type="match status" value="1"/>
</dbReference>
<keyword evidence="18" id="KW-1185">Reference proteome</keyword>
<evidence type="ECO:0000256" key="2">
    <source>
        <dbReference type="ARBA" id="ARBA00004613"/>
    </source>
</evidence>
<evidence type="ECO:0000256" key="10">
    <source>
        <dbReference type="ARBA" id="ARBA00023136"/>
    </source>
</evidence>
<feature type="domain" description="CFEM" evidence="16">
    <location>
        <begin position="1"/>
        <end position="114"/>
    </location>
</feature>
<evidence type="ECO:0000313" key="18">
    <source>
        <dbReference type="Proteomes" id="UP000541558"/>
    </source>
</evidence>
<dbReference type="Proteomes" id="UP000541558">
    <property type="component" value="Unassembled WGS sequence"/>
</dbReference>
<dbReference type="GO" id="GO:0005576">
    <property type="term" value="C:extracellular region"/>
    <property type="evidence" value="ECO:0007669"/>
    <property type="project" value="UniProtKB-SubCell"/>
</dbReference>
<dbReference type="PROSITE" id="PS52012">
    <property type="entry name" value="CFEM"/>
    <property type="match status" value="1"/>
</dbReference>
<keyword evidence="5" id="KW-0964">Secreted</keyword>
<comment type="caution">
    <text evidence="17">The sequence shown here is derived from an EMBL/GenBank/DDBJ whole genome shotgun (WGS) entry which is preliminary data.</text>
</comment>
<feature type="region of interest" description="Disordered" evidence="14">
    <location>
        <begin position="94"/>
        <end position="144"/>
    </location>
</feature>
<evidence type="ECO:0000256" key="8">
    <source>
        <dbReference type="ARBA" id="ARBA00022729"/>
    </source>
</evidence>
<dbReference type="GO" id="GO:0005886">
    <property type="term" value="C:plasma membrane"/>
    <property type="evidence" value="ECO:0007669"/>
    <property type="project" value="UniProtKB-SubCell"/>
</dbReference>
<name>A0A8H5CES8_9AGAR</name>
<evidence type="ECO:0000256" key="1">
    <source>
        <dbReference type="ARBA" id="ARBA00004609"/>
    </source>
</evidence>
<evidence type="ECO:0000256" key="9">
    <source>
        <dbReference type="ARBA" id="ARBA00023004"/>
    </source>
</evidence>
<dbReference type="Pfam" id="PF05730">
    <property type="entry name" value="CFEM"/>
    <property type="match status" value="1"/>
</dbReference>